<protein>
    <submittedName>
        <fullName evidence="2">Uncharacterized protein</fullName>
    </submittedName>
</protein>
<gene>
    <name evidence="2" type="ORF">J4E00_09915</name>
</gene>
<dbReference type="RefSeq" id="WP_208175004.1">
    <property type="nucleotide sequence ID" value="NZ_JAGETZ010000004.1"/>
</dbReference>
<accession>A0ABS3QE19</accession>
<organism evidence="2 3">
    <name type="scientific">Hymenobacter negativus</name>
    <dbReference type="NCBI Taxonomy" id="2795026"/>
    <lineage>
        <taxon>Bacteria</taxon>
        <taxon>Pseudomonadati</taxon>
        <taxon>Bacteroidota</taxon>
        <taxon>Cytophagia</taxon>
        <taxon>Cytophagales</taxon>
        <taxon>Hymenobacteraceae</taxon>
        <taxon>Hymenobacter</taxon>
    </lineage>
</organism>
<evidence type="ECO:0000313" key="3">
    <source>
        <dbReference type="Proteomes" id="UP000664369"/>
    </source>
</evidence>
<reference evidence="2 3" key="1">
    <citation type="submission" date="2021-03" db="EMBL/GenBank/DDBJ databases">
        <authorList>
            <person name="Kim M.K."/>
        </authorList>
    </citation>
    <scope>NUCLEOTIDE SEQUENCE [LARGE SCALE GENOMIC DNA]</scope>
    <source>
        <strain evidence="2 3">BT442</strain>
    </source>
</reference>
<keyword evidence="1" id="KW-0732">Signal</keyword>
<feature type="signal peptide" evidence="1">
    <location>
        <begin position="1"/>
        <end position="21"/>
    </location>
</feature>
<evidence type="ECO:0000313" key="2">
    <source>
        <dbReference type="EMBL" id="MBO2009366.1"/>
    </source>
</evidence>
<keyword evidence="3" id="KW-1185">Reference proteome</keyword>
<dbReference type="Proteomes" id="UP000664369">
    <property type="component" value="Unassembled WGS sequence"/>
</dbReference>
<dbReference type="EMBL" id="JAGETZ010000004">
    <property type="protein sequence ID" value="MBO2009366.1"/>
    <property type="molecule type" value="Genomic_DNA"/>
</dbReference>
<feature type="chain" id="PRO_5045835350" evidence="1">
    <location>
        <begin position="22"/>
        <end position="192"/>
    </location>
</feature>
<evidence type="ECO:0000256" key="1">
    <source>
        <dbReference type="SAM" id="SignalP"/>
    </source>
</evidence>
<name>A0ABS3QE19_9BACT</name>
<sequence>MNLAHFSCLALLSLLAAPAAAQIYTIPPGAYRTAAAYHRRQPQPAGSDATYPDKRGNVVVVVPRGAKSVKLRIPPDSVWGYVSDKGRTSRIYRGQDYRVEYADTLSIYSQSFNAVNSPTGGASSTAPQYYFSRGLTGLLFPLTPRYLREAYQASNPAFAEAVGKLRIDRSLGDFDKKTGLFRVTTIYRESLK</sequence>
<comment type="caution">
    <text evidence="2">The sequence shown here is derived from an EMBL/GenBank/DDBJ whole genome shotgun (WGS) entry which is preliminary data.</text>
</comment>
<proteinExistence type="predicted"/>